<dbReference type="AlphaFoldDB" id="X1R9N3"/>
<evidence type="ECO:0000313" key="2">
    <source>
        <dbReference type="EMBL" id="GAI59855.1"/>
    </source>
</evidence>
<gene>
    <name evidence="2" type="ORF">S12H4_04582</name>
</gene>
<comment type="caution">
    <text evidence="2">The sequence shown here is derived from an EMBL/GenBank/DDBJ whole genome shotgun (WGS) entry which is preliminary data.</text>
</comment>
<feature type="domain" description="Helix-turn-helix" evidence="1">
    <location>
        <begin position="45"/>
        <end position="94"/>
    </location>
</feature>
<sequence length="98" mass="11548">MFRKVYKTLSLYYLLYIFGYGKIKYIKYKGVLKAMATIKIGRKQFYNVEALSKMLKIPSETVRKYINRGRLKAIKIGKFYMVSEENLQKFLEGKGGIK</sequence>
<protein>
    <recommendedName>
        <fullName evidence="1">Helix-turn-helix domain-containing protein</fullName>
    </recommendedName>
</protein>
<dbReference type="InterPro" id="IPR009061">
    <property type="entry name" value="DNA-bd_dom_put_sf"/>
</dbReference>
<dbReference type="EMBL" id="BARW01001433">
    <property type="protein sequence ID" value="GAI59855.1"/>
    <property type="molecule type" value="Genomic_DNA"/>
</dbReference>
<dbReference type="GO" id="GO:0003677">
    <property type="term" value="F:DNA binding"/>
    <property type="evidence" value="ECO:0007669"/>
    <property type="project" value="InterPro"/>
</dbReference>
<dbReference type="SUPFAM" id="SSF46955">
    <property type="entry name" value="Putative DNA-binding domain"/>
    <property type="match status" value="1"/>
</dbReference>
<proteinExistence type="predicted"/>
<evidence type="ECO:0000259" key="1">
    <source>
        <dbReference type="Pfam" id="PF12728"/>
    </source>
</evidence>
<dbReference type="InterPro" id="IPR041657">
    <property type="entry name" value="HTH_17"/>
</dbReference>
<reference evidence="2" key="1">
    <citation type="journal article" date="2014" name="Front. Microbiol.">
        <title>High frequency of phylogenetically diverse reductive dehalogenase-homologous genes in deep subseafloor sedimentary metagenomes.</title>
        <authorList>
            <person name="Kawai M."/>
            <person name="Futagami T."/>
            <person name="Toyoda A."/>
            <person name="Takaki Y."/>
            <person name="Nishi S."/>
            <person name="Hori S."/>
            <person name="Arai W."/>
            <person name="Tsubouchi T."/>
            <person name="Morono Y."/>
            <person name="Uchiyama I."/>
            <person name="Ito T."/>
            <person name="Fujiyama A."/>
            <person name="Inagaki F."/>
            <person name="Takami H."/>
        </authorList>
    </citation>
    <scope>NUCLEOTIDE SEQUENCE</scope>
    <source>
        <strain evidence="2">Expedition CK06-06</strain>
    </source>
</reference>
<dbReference type="NCBIfam" id="TIGR01764">
    <property type="entry name" value="excise"/>
    <property type="match status" value="1"/>
</dbReference>
<name>X1R9N3_9ZZZZ</name>
<accession>X1R9N3</accession>
<organism evidence="2">
    <name type="scientific">marine sediment metagenome</name>
    <dbReference type="NCBI Taxonomy" id="412755"/>
    <lineage>
        <taxon>unclassified sequences</taxon>
        <taxon>metagenomes</taxon>
        <taxon>ecological metagenomes</taxon>
    </lineage>
</organism>
<dbReference type="InterPro" id="IPR010093">
    <property type="entry name" value="SinI_DNA-bd"/>
</dbReference>
<dbReference type="Pfam" id="PF12728">
    <property type="entry name" value="HTH_17"/>
    <property type="match status" value="1"/>
</dbReference>